<accession>A0A4U8W7U2</accession>
<dbReference type="Proteomes" id="UP000290439">
    <property type="component" value="Chromosome"/>
</dbReference>
<dbReference type="Pfam" id="PF10969">
    <property type="entry name" value="DUF2771"/>
    <property type="match status" value="1"/>
</dbReference>
<dbReference type="EMBL" id="LR215973">
    <property type="protein sequence ID" value="VFB01160.1"/>
    <property type="molecule type" value="Genomic_DNA"/>
</dbReference>
<organism evidence="1 2">
    <name type="scientific">Nocardia cyriacigeorgica</name>
    <dbReference type="NCBI Taxonomy" id="135487"/>
    <lineage>
        <taxon>Bacteria</taxon>
        <taxon>Bacillati</taxon>
        <taxon>Actinomycetota</taxon>
        <taxon>Actinomycetes</taxon>
        <taxon>Mycobacteriales</taxon>
        <taxon>Nocardiaceae</taxon>
        <taxon>Nocardia</taxon>
    </lineage>
</organism>
<dbReference type="InterPro" id="IPR024495">
    <property type="entry name" value="DUF2771"/>
</dbReference>
<protein>
    <submittedName>
        <fullName evidence="1">Protein of uncharacterized function (DUF2771)</fullName>
    </submittedName>
</protein>
<name>A0A4U8W7U2_9NOCA</name>
<dbReference type="RefSeq" id="WP_130918767.1">
    <property type="nucleotide sequence ID" value="NZ_JADLPI010000007.1"/>
</dbReference>
<sequence>MSTLNARTIVALFTAGVLVLSTAFVGVLTVLVRNAEEHDPEITAYAHGRTVTVAPFMYCTVRMEDCRYGETVGLEVPPGYPLQLSLPNEIADAPWLIQQVYALPSGEEIAKVRRHTEFPDGVRAITVESQPEPDLRLVGVEMQLPILARDETGAEFYVPHAAWSIRTAE</sequence>
<dbReference type="AlphaFoldDB" id="A0A4U8W7U2"/>
<proteinExistence type="predicted"/>
<evidence type="ECO:0000313" key="2">
    <source>
        <dbReference type="Proteomes" id="UP000290439"/>
    </source>
</evidence>
<reference evidence="1 2" key="1">
    <citation type="submission" date="2019-02" db="EMBL/GenBank/DDBJ databases">
        <authorList>
            <consortium name="Pathogen Informatics"/>
        </authorList>
    </citation>
    <scope>NUCLEOTIDE SEQUENCE [LARGE SCALE GENOMIC DNA]</scope>
    <source>
        <strain evidence="1 2">3012STDY6756504</strain>
    </source>
</reference>
<evidence type="ECO:0000313" key="1">
    <source>
        <dbReference type="EMBL" id="VFB01160.1"/>
    </source>
</evidence>
<gene>
    <name evidence="1" type="ORF">NCTC10797_04977</name>
</gene>